<dbReference type="PIRSF" id="PIRSF000350">
    <property type="entry name" value="Mercury_reductase_MerA"/>
    <property type="match status" value="1"/>
</dbReference>
<evidence type="ECO:0000313" key="21">
    <source>
        <dbReference type="Proteomes" id="UP001056429"/>
    </source>
</evidence>
<feature type="domain" description="Pyridine nucleotide-disulphide oxidoreductase dimerisation" evidence="18">
    <location>
        <begin position="446"/>
        <end position="554"/>
    </location>
</feature>
<dbReference type="InterPro" id="IPR011053">
    <property type="entry name" value="Single_hybrid_motif"/>
</dbReference>
<dbReference type="GO" id="GO:0006103">
    <property type="term" value="P:2-oxoglutarate metabolic process"/>
    <property type="evidence" value="ECO:0007669"/>
    <property type="project" value="TreeGrafter"/>
</dbReference>
<keyword evidence="6 16" id="KW-0285">Flavoprotein</keyword>
<keyword evidence="14" id="KW-0547">Nucleotide-binding</keyword>
<feature type="binding site" evidence="14">
    <location>
        <position position="370"/>
    </location>
    <ligand>
        <name>NAD(+)</name>
        <dbReference type="ChEBI" id="CHEBI:57540"/>
    </ligand>
</feature>
<evidence type="ECO:0000313" key="20">
    <source>
        <dbReference type="EMBL" id="MCM1989023.1"/>
    </source>
</evidence>
<evidence type="ECO:0000259" key="17">
    <source>
        <dbReference type="Pfam" id="PF00364"/>
    </source>
</evidence>
<dbReference type="PANTHER" id="PTHR22912">
    <property type="entry name" value="DISULFIDE OXIDOREDUCTASE"/>
    <property type="match status" value="1"/>
</dbReference>
<dbReference type="EC" id="1.8.1.4" evidence="3 16"/>
<feature type="domain" description="FAD/NAD(P)-binding" evidence="19">
    <location>
        <begin position="106"/>
        <end position="427"/>
    </location>
</feature>
<dbReference type="GO" id="GO:0004148">
    <property type="term" value="F:dihydrolipoyl dehydrogenase (NADH) activity"/>
    <property type="evidence" value="ECO:0007669"/>
    <property type="project" value="UniProtKB-EC"/>
</dbReference>
<dbReference type="InterPro" id="IPR012999">
    <property type="entry name" value="Pyr_OxRdtase_I_AS"/>
</dbReference>
<evidence type="ECO:0000256" key="12">
    <source>
        <dbReference type="ARBA" id="ARBA00049187"/>
    </source>
</evidence>
<name>A0A9J6NWY3_9CLOT</name>
<dbReference type="GO" id="GO:0005737">
    <property type="term" value="C:cytoplasm"/>
    <property type="evidence" value="ECO:0007669"/>
    <property type="project" value="UniProtKB-SubCell"/>
</dbReference>
<feature type="binding site" evidence="14">
    <location>
        <position position="302"/>
    </location>
    <ligand>
        <name>NAD(+)</name>
        <dbReference type="ChEBI" id="CHEBI:57540"/>
    </ligand>
</feature>
<feature type="domain" description="Lipoyl-binding" evidence="17">
    <location>
        <begin position="16"/>
        <end position="75"/>
    </location>
</feature>
<keyword evidence="7 14" id="KW-0274">FAD</keyword>
<dbReference type="InterPro" id="IPR036188">
    <property type="entry name" value="FAD/NAD-bd_sf"/>
</dbReference>
<protein>
    <recommendedName>
        <fullName evidence="4 16">Dihydrolipoyl dehydrogenase</fullName>
        <ecNumber evidence="3 16">1.8.1.4</ecNumber>
    </recommendedName>
</protein>
<feature type="active site" description="Proton acceptor" evidence="13">
    <location>
        <position position="544"/>
    </location>
</feature>
<dbReference type="SUPFAM" id="SSF55424">
    <property type="entry name" value="FAD/NAD-linked reductases, dimerisation (C-terminal) domain"/>
    <property type="match status" value="1"/>
</dbReference>
<evidence type="ECO:0000256" key="2">
    <source>
        <dbReference type="ARBA" id="ARBA00007532"/>
    </source>
</evidence>
<comment type="catalytic activity">
    <reaction evidence="12 16">
        <text>N(6)-[(R)-dihydrolipoyl]-L-lysyl-[protein] + NAD(+) = N(6)-[(R)-lipoyl]-L-lysyl-[protein] + NADH + H(+)</text>
        <dbReference type="Rhea" id="RHEA:15045"/>
        <dbReference type="Rhea" id="RHEA-COMP:10474"/>
        <dbReference type="Rhea" id="RHEA-COMP:10475"/>
        <dbReference type="ChEBI" id="CHEBI:15378"/>
        <dbReference type="ChEBI" id="CHEBI:57540"/>
        <dbReference type="ChEBI" id="CHEBI:57945"/>
        <dbReference type="ChEBI" id="CHEBI:83099"/>
        <dbReference type="ChEBI" id="CHEBI:83100"/>
        <dbReference type="EC" id="1.8.1.4"/>
    </reaction>
</comment>
<dbReference type="InterPro" id="IPR050151">
    <property type="entry name" value="Class-I_Pyr_Nuc-Dis_Oxidored"/>
</dbReference>
<evidence type="ECO:0000259" key="18">
    <source>
        <dbReference type="Pfam" id="PF02852"/>
    </source>
</evidence>
<reference evidence="20" key="1">
    <citation type="journal article" date="2021" name="mSystems">
        <title>Bacteria and Archaea Synergistically Convert Glycine Betaine to Biogenic Methane in the Formosa Cold Seep of the South China Sea.</title>
        <authorList>
            <person name="Li L."/>
            <person name="Zhang W."/>
            <person name="Zhang S."/>
            <person name="Song L."/>
            <person name="Sun Q."/>
            <person name="Zhang H."/>
            <person name="Xiang H."/>
            <person name="Dong X."/>
        </authorList>
    </citation>
    <scope>NUCLEOTIDE SEQUENCE</scope>
    <source>
        <strain evidence="20">ZWT</strain>
    </source>
</reference>
<dbReference type="Pfam" id="PF02852">
    <property type="entry name" value="Pyr_redox_dim"/>
    <property type="match status" value="1"/>
</dbReference>
<dbReference type="NCBIfam" id="TIGR01350">
    <property type="entry name" value="lipoamide_DH"/>
    <property type="match status" value="1"/>
</dbReference>
<dbReference type="PANTHER" id="PTHR22912:SF217">
    <property type="entry name" value="DIHYDROLIPOYL DEHYDROGENASE"/>
    <property type="match status" value="1"/>
</dbReference>
<organism evidence="20 21">
    <name type="scientific">Oceanirhabdus seepicola</name>
    <dbReference type="NCBI Taxonomy" id="2828781"/>
    <lineage>
        <taxon>Bacteria</taxon>
        <taxon>Bacillati</taxon>
        <taxon>Bacillota</taxon>
        <taxon>Clostridia</taxon>
        <taxon>Eubacteriales</taxon>
        <taxon>Clostridiaceae</taxon>
        <taxon>Oceanirhabdus</taxon>
    </lineage>
</organism>
<evidence type="ECO:0000256" key="9">
    <source>
        <dbReference type="ARBA" id="ARBA00023027"/>
    </source>
</evidence>
<proteinExistence type="inferred from homology"/>
<dbReference type="Gene3D" id="2.40.50.100">
    <property type="match status" value="1"/>
</dbReference>
<dbReference type="Pfam" id="PF00364">
    <property type="entry name" value="Biotin_lipoyl"/>
    <property type="match status" value="1"/>
</dbReference>
<feature type="binding site" evidence="14">
    <location>
        <begin position="279"/>
        <end position="286"/>
    </location>
    <ligand>
        <name>NAD(+)</name>
        <dbReference type="ChEBI" id="CHEBI:57540"/>
    </ligand>
</feature>
<comment type="cofactor">
    <cofactor evidence="14 16">
        <name>FAD</name>
        <dbReference type="ChEBI" id="CHEBI:57692"/>
    </cofactor>
    <text evidence="14 16">Binds 1 FAD per subunit.</text>
</comment>
<keyword evidence="8 16" id="KW-0560">Oxidoreductase</keyword>
<dbReference type="AlphaFoldDB" id="A0A9J6NWY3"/>
<keyword evidence="5" id="KW-0963">Cytoplasm</keyword>
<evidence type="ECO:0000256" key="16">
    <source>
        <dbReference type="RuleBase" id="RU003692"/>
    </source>
</evidence>
<dbReference type="RefSeq" id="WP_250857889.1">
    <property type="nucleotide sequence ID" value="NZ_JAGSOJ010000001.1"/>
</dbReference>
<feature type="binding site" evidence="14">
    <location>
        <position position="412"/>
    </location>
    <ligand>
        <name>FAD</name>
        <dbReference type="ChEBI" id="CHEBI:57692"/>
    </ligand>
</feature>
<keyword evidence="9 14" id="KW-0520">NAD</keyword>
<dbReference type="InterPro" id="IPR004099">
    <property type="entry name" value="Pyr_nucl-diS_OxRdtase_dimer"/>
</dbReference>
<evidence type="ECO:0000256" key="4">
    <source>
        <dbReference type="ARBA" id="ARBA00016961"/>
    </source>
</evidence>
<comment type="miscellaneous">
    <text evidence="16">The active site is a redox-active disulfide bond.</text>
</comment>
<dbReference type="InterPro" id="IPR001100">
    <property type="entry name" value="Pyr_nuc-diS_OxRdtase"/>
</dbReference>
<accession>A0A9J6NWY3</accession>
<evidence type="ECO:0000256" key="7">
    <source>
        <dbReference type="ARBA" id="ARBA00022827"/>
    </source>
</evidence>
<comment type="caution">
    <text evidence="20">The sequence shown here is derived from an EMBL/GenBank/DDBJ whole genome shotgun (WGS) entry which is preliminary data.</text>
</comment>
<evidence type="ECO:0000256" key="3">
    <source>
        <dbReference type="ARBA" id="ARBA00012608"/>
    </source>
</evidence>
<dbReference type="InterPro" id="IPR016156">
    <property type="entry name" value="FAD/NAD-linked_Rdtase_dimer_sf"/>
</dbReference>
<gene>
    <name evidence="20" type="primary">lpdA</name>
    <name evidence="20" type="ORF">KDK92_04660</name>
</gene>
<dbReference type="SUPFAM" id="SSF51230">
    <property type="entry name" value="Single hybrid motif"/>
    <property type="match status" value="1"/>
</dbReference>
<evidence type="ECO:0000256" key="15">
    <source>
        <dbReference type="PIRSR" id="PIRSR000350-4"/>
    </source>
</evidence>
<evidence type="ECO:0000256" key="1">
    <source>
        <dbReference type="ARBA" id="ARBA00004496"/>
    </source>
</evidence>
<evidence type="ECO:0000256" key="13">
    <source>
        <dbReference type="PIRSR" id="PIRSR000350-2"/>
    </source>
</evidence>
<sequence length="566" mass="60893">MEFKLKIEKLSGHDSEGKVGKINLKTGASVKSGDVIFTIESGKGALKYISKYNGTIKELNIVEGQTIKKNEIIGSIDGEEVKAAEPIKKGYSFGIAKPKEEKLEPDVLIIGGGPGGYVAAIRGAQLGLDVVLIEEDKLGGTCLNYGCIPTKSIAHSVNVLNHIKHAEEYGFKVSDYEISMEKIIERKNNVVGTLVGGIEHLMNTHNIRVINGKAIVKDKDTIIVKNKKIDASIQFKNLIIAAGSSPSSINIEGHDLDGICTSKDLLEMTEVPKSITIIGGGVIGMEFAFILNELGSKVHVVEYMPKILSVLDEDVIEVVKNSALEKGIHIHDGAGAAAIRKTLDDEFITEIAIGEEHHFITSEKVMMAVGRKANIDSLELEKLNVQLNERKNGIAVNDRMITSNPKVYAIGDITNTVQLAHVASHQGIVAIENIADMDVSMKYDNIPSAIFTTPEVGSTGITEGQAKAKEIDYTIGKFPLMANGKALAMGETEGFVKLIYDNTNNKIIGGSIVGAHATDMIATVSNLIGKAVTKEEASHIIYAHPTTAESIHEAILDISDRGIHFG</sequence>
<dbReference type="InterPro" id="IPR000089">
    <property type="entry name" value="Biotin_lipoyl"/>
</dbReference>
<reference evidence="20" key="2">
    <citation type="submission" date="2021-04" db="EMBL/GenBank/DDBJ databases">
        <authorList>
            <person name="Dong X."/>
        </authorList>
    </citation>
    <scope>NUCLEOTIDE SEQUENCE</scope>
    <source>
        <strain evidence="20">ZWT</strain>
    </source>
</reference>
<feature type="binding site" evidence="14">
    <location>
        <position position="151"/>
    </location>
    <ligand>
        <name>FAD</name>
        <dbReference type="ChEBI" id="CHEBI:57692"/>
    </ligand>
</feature>
<comment type="similarity">
    <text evidence="2 16">Belongs to the class-I pyridine nucleotide-disulfide oxidoreductase family.</text>
</comment>
<dbReference type="SUPFAM" id="SSF51905">
    <property type="entry name" value="FAD/NAD(P)-binding domain"/>
    <property type="match status" value="1"/>
</dbReference>
<dbReference type="PRINTS" id="PR00411">
    <property type="entry name" value="PNDRDTASEI"/>
</dbReference>
<dbReference type="Proteomes" id="UP001056429">
    <property type="component" value="Unassembled WGS sequence"/>
</dbReference>
<evidence type="ECO:0000256" key="14">
    <source>
        <dbReference type="PIRSR" id="PIRSR000350-3"/>
    </source>
</evidence>
<keyword evidence="21" id="KW-1185">Reference proteome</keyword>
<keyword evidence="10" id="KW-1015">Disulfide bond</keyword>
<evidence type="ECO:0000256" key="5">
    <source>
        <dbReference type="ARBA" id="ARBA00022490"/>
    </source>
</evidence>
<dbReference type="PRINTS" id="PR00368">
    <property type="entry name" value="FADPNR"/>
</dbReference>
<dbReference type="Gene3D" id="3.30.390.30">
    <property type="match status" value="1"/>
</dbReference>
<dbReference type="InterPro" id="IPR006258">
    <property type="entry name" value="Lipoamide_DH"/>
</dbReference>
<evidence type="ECO:0000256" key="10">
    <source>
        <dbReference type="ARBA" id="ARBA00023157"/>
    </source>
</evidence>
<evidence type="ECO:0000256" key="11">
    <source>
        <dbReference type="ARBA" id="ARBA00023284"/>
    </source>
</evidence>
<dbReference type="GO" id="GO:0050660">
    <property type="term" value="F:flavin adenine dinucleotide binding"/>
    <property type="evidence" value="ECO:0007669"/>
    <property type="project" value="InterPro"/>
</dbReference>
<evidence type="ECO:0000256" key="6">
    <source>
        <dbReference type="ARBA" id="ARBA00022630"/>
    </source>
</evidence>
<evidence type="ECO:0000256" key="8">
    <source>
        <dbReference type="ARBA" id="ARBA00023002"/>
    </source>
</evidence>
<keyword evidence="11 16" id="KW-0676">Redox-active center</keyword>
<evidence type="ECO:0000259" key="19">
    <source>
        <dbReference type="Pfam" id="PF07992"/>
    </source>
</evidence>
<dbReference type="FunFam" id="3.30.390.30:FF:000001">
    <property type="entry name" value="Dihydrolipoyl dehydrogenase"/>
    <property type="match status" value="1"/>
</dbReference>
<dbReference type="PROSITE" id="PS00076">
    <property type="entry name" value="PYRIDINE_REDOX_1"/>
    <property type="match status" value="1"/>
</dbReference>
<feature type="disulfide bond" description="Redox-active" evidence="15">
    <location>
        <begin position="142"/>
        <end position="147"/>
    </location>
</feature>
<dbReference type="Pfam" id="PF07992">
    <property type="entry name" value="Pyr_redox_2"/>
    <property type="match status" value="1"/>
</dbReference>
<comment type="subcellular location">
    <subcellularLocation>
        <location evidence="1">Cytoplasm</location>
    </subcellularLocation>
</comment>
<dbReference type="EMBL" id="JAGSOJ010000001">
    <property type="protein sequence ID" value="MCM1989023.1"/>
    <property type="molecule type" value="Genomic_DNA"/>
</dbReference>
<dbReference type="Gene3D" id="3.50.50.60">
    <property type="entry name" value="FAD/NAD(P)-binding domain"/>
    <property type="match status" value="2"/>
</dbReference>
<dbReference type="InterPro" id="IPR023753">
    <property type="entry name" value="FAD/NAD-binding_dom"/>
</dbReference>